<gene>
    <name evidence="1" type="ORF">S12H4_08291</name>
</gene>
<proteinExistence type="predicted"/>
<reference evidence="1" key="1">
    <citation type="journal article" date="2014" name="Front. Microbiol.">
        <title>High frequency of phylogenetically diverse reductive dehalogenase-homologous genes in deep subseafloor sedimentary metagenomes.</title>
        <authorList>
            <person name="Kawai M."/>
            <person name="Futagami T."/>
            <person name="Toyoda A."/>
            <person name="Takaki Y."/>
            <person name="Nishi S."/>
            <person name="Hori S."/>
            <person name="Arai W."/>
            <person name="Tsubouchi T."/>
            <person name="Morono Y."/>
            <person name="Uchiyama I."/>
            <person name="Ito T."/>
            <person name="Fujiyama A."/>
            <person name="Inagaki F."/>
            <person name="Takami H."/>
        </authorList>
    </citation>
    <scope>NUCLEOTIDE SEQUENCE</scope>
    <source>
        <strain evidence="1">Expedition CK06-06</strain>
    </source>
</reference>
<comment type="caution">
    <text evidence="1">The sequence shown here is derived from an EMBL/GenBank/DDBJ whole genome shotgun (WGS) entry which is preliminary data.</text>
</comment>
<organism evidence="1">
    <name type="scientific">marine sediment metagenome</name>
    <dbReference type="NCBI Taxonomy" id="412755"/>
    <lineage>
        <taxon>unclassified sequences</taxon>
        <taxon>metagenomes</taxon>
        <taxon>ecological metagenomes</taxon>
    </lineage>
</organism>
<protein>
    <submittedName>
        <fullName evidence="1">Uncharacterized protein</fullName>
    </submittedName>
</protein>
<accession>X1Q7Y8</accession>
<sequence length="84" mass="9370">MIRIHFKDDGQDILWWDVNEEGVVERCNLQEQIWPGTKVIGSSGGAVQPQDIKPGEKLLVIYQSGRGGEFIHPVTKVENLVKAA</sequence>
<dbReference type="AlphaFoldDB" id="X1Q7Y8"/>
<dbReference type="EMBL" id="BARW01003186">
    <property type="protein sequence ID" value="GAI64348.1"/>
    <property type="molecule type" value="Genomic_DNA"/>
</dbReference>
<evidence type="ECO:0000313" key="1">
    <source>
        <dbReference type="EMBL" id="GAI64348.1"/>
    </source>
</evidence>
<name>X1Q7Y8_9ZZZZ</name>